<evidence type="ECO:0000313" key="3">
    <source>
        <dbReference type="Proteomes" id="UP000499080"/>
    </source>
</evidence>
<feature type="compositionally biased region" description="Basic and acidic residues" evidence="1">
    <location>
        <begin position="45"/>
        <end position="56"/>
    </location>
</feature>
<dbReference type="Proteomes" id="UP000499080">
    <property type="component" value="Unassembled WGS sequence"/>
</dbReference>
<reference evidence="2 3" key="1">
    <citation type="journal article" date="2019" name="Sci. Rep.">
        <title>Orb-weaving spider Araneus ventricosus genome elucidates the spidroin gene catalogue.</title>
        <authorList>
            <person name="Kono N."/>
            <person name="Nakamura H."/>
            <person name="Ohtoshi R."/>
            <person name="Moran D.A.P."/>
            <person name="Shinohara A."/>
            <person name="Yoshida Y."/>
            <person name="Fujiwara M."/>
            <person name="Mori M."/>
            <person name="Tomita M."/>
            <person name="Arakawa K."/>
        </authorList>
    </citation>
    <scope>NUCLEOTIDE SEQUENCE [LARGE SCALE GENOMIC DNA]</scope>
</reference>
<comment type="caution">
    <text evidence="2">The sequence shown here is derived from an EMBL/GenBank/DDBJ whole genome shotgun (WGS) entry which is preliminary data.</text>
</comment>
<feature type="region of interest" description="Disordered" evidence="1">
    <location>
        <begin position="35"/>
        <end position="56"/>
    </location>
</feature>
<proteinExistence type="predicted"/>
<sequence length="56" mass="6460">NEGWFWVLGVMIGEDLQKFSESRVMGTIAIGRLPTRNLPNNSSEDQDRVKHRLDVF</sequence>
<organism evidence="2 3">
    <name type="scientific">Araneus ventricosus</name>
    <name type="common">Orbweaver spider</name>
    <name type="synonym">Epeira ventricosa</name>
    <dbReference type="NCBI Taxonomy" id="182803"/>
    <lineage>
        <taxon>Eukaryota</taxon>
        <taxon>Metazoa</taxon>
        <taxon>Ecdysozoa</taxon>
        <taxon>Arthropoda</taxon>
        <taxon>Chelicerata</taxon>
        <taxon>Arachnida</taxon>
        <taxon>Araneae</taxon>
        <taxon>Araneomorphae</taxon>
        <taxon>Entelegynae</taxon>
        <taxon>Araneoidea</taxon>
        <taxon>Araneidae</taxon>
        <taxon>Araneus</taxon>
    </lineage>
</organism>
<accession>A0A4Y2LLE8</accession>
<evidence type="ECO:0000256" key="1">
    <source>
        <dbReference type="SAM" id="MobiDB-lite"/>
    </source>
</evidence>
<evidence type="ECO:0000313" key="2">
    <source>
        <dbReference type="EMBL" id="GBN14823.1"/>
    </source>
</evidence>
<keyword evidence="3" id="KW-1185">Reference proteome</keyword>
<dbReference type="EMBL" id="BGPR01005953">
    <property type="protein sequence ID" value="GBN14823.1"/>
    <property type="molecule type" value="Genomic_DNA"/>
</dbReference>
<feature type="non-terminal residue" evidence="2">
    <location>
        <position position="1"/>
    </location>
</feature>
<gene>
    <name evidence="2" type="ORF">AVEN_37134_1</name>
</gene>
<dbReference type="AlphaFoldDB" id="A0A4Y2LLE8"/>
<name>A0A4Y2LLE8_ARAVE</name>
<protein>
    <submittedName>
        <fullName evidence="2">Uncharacterized protein</fullName>
    </submittedName>
</protein>